<dbReference type="PROSITE" id="PS00211">
    <property type="entry name" value="ABC_TRANSPORTER_1"/>
    <property type="match status" value="1"/>
</dbReference>
<reference evidence="5 6" key="1">
    <citation type="submission" date="2017-10" db="EMBL/GenBank/DDBJ databases">
        <title>Sequencing the genomes of 1000 actinobacteria strains.</title>
        <authorList>
            <person name="Klenk H.-P."/>
        </authorList>
    </citation>
    <scope>NUCLEOTIDE SEQUENCE [LARGE SCALE GENOMIC DNA]</scope>
    <source>
        <strain evidence="5 6">DSM 15597</strain>
    </source>
</reference>
<evidence type="ECO:0000259" key="4">
    <source>
        <dbReference type="PROSITE" id="PS50893"/>
    </source>
</evidence>
<dbReference type="GO" id="GO:0016887">
    <property type="term" value="F:ATP hydrolysis activity"/>
    <property type="evidence" value="ECO:0007669"/>
    <property type="project" value="InterPro"/>
</dbReference>
<dbReference type="Proteomes" id="UP000226079">
    <property type="component" value="Unassembled WGS sequence"/>
</dbReference>
<dbReference type="AlphaFoldDB" id="A0A2A9CP96"/>
<organism evidence="5 6">
    <name type="scientific">Propionicimonas paludicola</name>
    <dbReference type="NCBI Taxonomy" id="185243"/>
    <lineage>
        <taxon>Bacteria</taxon>
        <taxon>Bacillati</taxon>
        <taxon>Actinomycetota</taxon>
        <taxon>Actinomycetes</taxon>
        <taxon>Propionibacteriales</taxon>
        <taxon>Nocardioidaceae</taxon>
        <taxon>Propionicimonas</taxon>
    </lineage>
</organism>
<feature type="domain" description="ABC transporter" evidence="4">
    <location>
        <begin position="31"/>
        <end position="260"/>
    </location>
</feature>
<dbReference type="Gene3D" id="3.40.50.300">
    <property type="entry name" value="P-loop containing nucleotide triphosphate hydrolases"/>
    <property type="match status" value="1"/>
</dbReference>
<gene>
    <name evidence="5" type="ORF">ATK74_0546</name>
</gene>
<dbReference type="Pfam" id="PF00005">
    <property type="entry name" value="ABC_tran"/>
    <property type="match status" value="1"/>
</dbReference>
<evidence type="ECO:0000313" key="6">
    <source>
        <dbReference type="Proteomes" id="UP000226079"/>
    </source>
</evidence>
<evidence type="ECO:0000256" key="2">
    <source>
        <dbReference type="ARBA" id="ARBA00022840"/>
    </source>
</evidence>
<dbReference type="RefSeq" id="WP_098459597.1">
    <property type="nucleotide sequence ID" value="NZ_PDJC01000001.1"/>
</dbReference>
<dbReference type="PROSITE" id="PS50893">
    <property type="entry name" value="ABC_TRANSPORTER_2"/>
    <property type="match status" value="1"/>
</dbReference>
<keyword evidence="1" id="KW-0547">Nucleotide-binding</keyword>
<dbReference type="PANTHER" id="PTHR43038:SF3">
    <property type="entry name" value="ABC TRANSPORTER G FAMILY MEMBER 20 ISOFORM X1"/>
    <property type="match status" value="1"/>
</dbReference>
<dbReference type="EMBL" id="PDJC01000001">
    <property type="protein sequence ID" value="PFG16021.1"/>
    <property type="molecule type" value="Genomic_DNA"/>
</dbReference>
<dbReference type="InterPro" id="IPR027417">
    <property type="entry name" value="P-loop_NTPase"/>
</dbReference>
<feature type="region of interest" description="Disordered" evidence="3">
    <location>
        <begin position="1"/>
        <end position="24"/>
    </location>
</feature>
<evidence type="ECO:0000256" key="1">
    <source>
        <dbReference type="ARBA" id="ARBA00022741"/>
    </source>
</evidence>
<dbReference type="SUPFAM" id="SSF52540">
    <property type="entry name" value="P-loop containing nucleoside triphosphate hydrolases"/>
    <property type="match status" value="1"/>
</dbReference>
<dbReference type="SMART" id="SM00382">
    <property type="entry name" value="AAA"/>
    <property type="match status" value="1"/>
</dbReference>
<dbReference type="InterPro" id="IPR003593">
    <property type="entry name" value="AAA+_ATPase"/>
</dbReference>
<proteinExistence type="predicted"/>
<dbReference type="PANTHER" id="PTHR43038">
    <property type="entry name" value="ATP-BINDING CASSETTE, SUB-FAMILY H, MEMBER 1"/>
    <property type="match status" value="1"/>
</dbReference>
<dbReference type="InterPro" id="IPR017871">
    <property type="entry name" value="ABC_transporter-like_CS"/>
</dbReference>
<dbReference type="GO" id="GO:0005524">
    <property type="term" value="F:ATP binding"/>
    <property type="evidence" value="ECO:0007669"/>
    <property type="project" value="UniProtKB-KW"/>
</dbReference>
<name>A0A2A9CP96_9ACTN</name>
<dbReference type="InterPro" id="IPR003439">
    <property type="entry name" value="ABC_transporter-like_ATP-bd"/>
</dbReference>
<evidence type="ECO:0000313" key="5">
    <source>
        <dbReference type="EMBL" id="PFG16021.1"/>
    </source>
</evidence>
<comment type="caution">
    <text evidence="5">The sequence shown here is derived from an EMBL/GenBank/DDBJ whole genome shotgun (WGS) entry which is preliminary data.</text>
</comment>
<accession>A0A2A9CP96</accession>
<dbReference type="CDD" id="cd03230">
    <property type="entry name" value="ABC_DR_subfamily_A"/>
    <property type="match status" value="1"/>
</dbReference>
<dbReference type="OrthoDB" id="9804819at2"/>
<sequence>MSNEERTERGGLTSRFRREAPTTATESELAISVHGLTKTFGDFTAVDGIDLDVPRGQVFGFLGPNGSGKTTTIRMLTGNLRPKAGRARVLGEDVIRHPDRVQRRIGYMSQKFSLFEDMTVAENLKFYAGVYDLTDEQFARQREYILEMADLNGREHELTRNLSVGWRQRLALGAATIHEPELLFLDEPTSGVDPVARRQFWDLLYELAGRGVTLFVTTHYMDEAAHCNRLAFIYRGRIIASGSPSEIRSTYFDQRILAISTADNEAALSWLEQADGISEAYLAGASLRAVVPATSTLQAAQLQARLATAGLPATVSATEASIEDVFLSLVARQR</sequence>
<keyword evidence="2 5" id="KW-0067">ATP-binding</keyword>
<keyword evidence="6" id="KW-1185">Reference proteome</keyword>
<protein>
    <submittedName>
        <fullName evidence="5">ABC-2 type transport system ATP-binding protein</fullName>
    </submittedName>
</protein>
<evidence type="ECO:0000256" key="3">
    <source>
        <dbReference type="SAM" id="MobiDB-lite"/>
    </source>
</evidence>